<dbReference type="InterPro" id="IPR012341">
    <property type="entry name" value="6hp_glycosidase-like_sf"/>
</dbReference>
<dbReference type="GO" id="GO:0005886">
    <property type="term" value="C:plasma membrane"/>
    <property type="evidence" value="ECO:0007669"/>
    <property type="project" value="TreeGrafter"/>
</dbReference>
<gene>
    <name evidence="3" type="ORF">ERS852569_02819</name>
</gene>
<dbReference type="PANTHER" id="PTHR12736">
    <property type="entry name" value="LANC-LIKE PROTEIN"/>
    <property type="match status" value="1"/>
</dbReference>
<evidence type="ECO:0000313" key="3">
    <source>
        <dbReference type="EMBL" id="CUQ27622.1"/>
    </source>
</evidence>
<dbReference type="GO" id="GO:0031179">
    <property type="term" value="P:peptide modification"/>
    <property type="evidence" value="ECO:0007669"/>
    <property type="project" value="InterPro"/>
</dbReference>
<dbReference type="NCBIfam" id="TIGR03897">
    <property type="entry name" value="lanti_2_LanM"/>
    <property type="match status" value="1"/>
</dbReference>
<dbReference type="Pfam" id="PF13575">
    <property type="entry name" value="DUF4135"/>
    <property type="match status" value="1"/>
</dbReference>
<dbReference type="GO" id="GO:0046872">
    <property type="term" value="F:metal ion binding"/>
    <property type="evidence" value="ECO:0007669"/>
    <property type="project" value="UniProtKB-KW"/>
</dbReference>
<evidence type="ECO:0000256" key="1">
    <source>
        <dbReference type="PIRSR" id="PIRSR607822-1"/>
    </source>
</evidence>
<dbReference type="InterPro" id="IPR025410">
    <property type="entry name" value="Lant_dehyd"/>
</dbReference>
<accession>A0A174UZC5</accession>
<dbReference type="AlphaFoldDB" id="A0A174UZC5"/>
<dbReference type="SUPFAM" id="SSF158745">
    <property type="entry name" value="LanC-like"/>
    <property type="match status" value="1"/>
</dbReference>
<dbReference type="GO" id="GO:0005975">
    <property type="term" value="P:carbohydrate metabolic process"/>
    <property type="evidence" value="ECO:0007669"/>
    <property type="project" value="InterPro"/>
</dbReference>
<sequence>MLLEKSIYCNEEILKEYLVIRIKILDIYEQKVRGNLKGCTPKEQYDYYEKTYLNNATYVKSLLQEYPELKRLLELKNNSTQRAECEIRKSLYAEKEQIQKMFCDGRKFSGTVGIYMSKGDTHRGGRSVAKVELDNGTILYYKPHSLDKNIKYQELYNYLCRKTGISCRTVQYLSHDSYGWEEKIENIPCKNESEVEHYYFRMGIHLFLGYALGATDLHGENIIAHGEYPVIIDMETYPGYLKQQSEKDGSSVEEKINKSTEIKLANSVIHTGMLPVLTWGRGNRGVLISAMGTEEKIKTPFKLPVVKDDKTSDIHIEYEPVEMQIKECIVRLNDQVINAADYTECIIRGFCRAYMVAMADKKVEVMLSGFFDGRSRVVLRHTQQYAMYLMASFHPDYMKSRECRKALLNVIHKEGESSFMKGIHDYEIESLLEMDIPCFEIDANSRSVYDGNGGEHKEYLPCTPYESWRMHMKQMSYSDMECQCDYIRLSMEMLKASDGKKKMFPTRIKGYDTDKERKIYSQIRKIVHRICNRAIIREQSAGWAGLQFWDNGHWNLRSGGIYLYDGISGIVLFLAKYLHDFEEKNASAEEIYHLAVLRLKAYTDEIHKKQIYDKNLLTGIVNGESSVVYTYLYLFKLTGKRVWMIYAEKHFSIIERVWKEDSQLDYLSGNAGAIVVAVMLYKETGNLKYYEIAADMEKDLWKKGQETGNGYGWRLKGTDGPLAGMSHGNSGFMMAYAMLYECDHKVEYADKIQLLLRYEDSLYSEKAGNWKDLRESSGESFMNAWCHGAPGILLSRMKLEELFPEDMQIKKDRLNAADSLFYGEQDEKICLCHGMSGNLLIMKKYLRKYGNKKMKEQYEALCDCLLFQLDHPAKISGTEYLNLAFMNGISGTGMALMEIL</sequence>
<name>A0A174UZC5_9FIRM</name>
<feature type="domain" description="Lantibiotic biosynthesis protein dehydration" evidence="2">
    <location>
        <begin position="66"/>
        <end position="441"/>
    </location>
</feature>
<feature type="binding site" evidence="1">
    <location>
        <position position="833"/>
    </location>
    <ligand>
        <name>Zn(2+)</name>
        <dbReference type="ChEBI" id="CHEBI:29105"/>
    </ligand>
</feature>
<feature type="binding site" evidence="1">
    <location>
        <position position="832"/>
    </location>
    <ligand>
        <name>Zn(2+)</name>
        <dbReference type="ChEBI" id="CHEBI:29105"/>
    </ligand>
</feature>
<dbReference type="CDD" id="cd04792">
    <property type="entry name" value="LanM-like"/>
    <property type="match status" value="1"/>
</dbReference>
<dbReference type="Pfam" id="PF05147">
    <property type="entry name" value="LANC_like"/>
    <property type="match status" value="1"/>
</dbReference>
<dbReference type="PIRSF" id="PIRSF037228">
    <property type="entry name" value="Lant_mod_RumM"/>
    <property type="match status" value="1"/>
</dbReference>
<protein>
    <submittedName>
        <fullName evidence="3">Lantibiotic modifying enzyme</fullName>
    </submittedName>
</protein>
<dbReference type="InterPro" id="IPR017146">
    <property type="entry name" value="Lanti_2_LanM"/>
</dbReference>
<dbReference type="EMBL" id="CZBP01000025">
    <property type="protein sequence ID" value="CUQ27622.1"/>
    <property type="molecule type" value="Genomic_DNA"/>
</dbReference>
<keyword evidence="1" id="KW-0862">Zinc</keyword>
<reference evidence="3 4" key="1">
    <citation type="submission" date="2015-09" db="EMBL/GenBank/DDBJ databases">
        <authorList>
            <consortium name="Pathogen Informatics"/>
        </authorList>
    </citation>
    <scope>NUCLEOTIDE SEQUENCE [LARGE SCALE GENOMIC DNA]</scope>
    <source>
        <strain evidence="3 4">2789STDY5834957</strain>
    </source>
</reference>
<evidence type="ECO:0000259" key="2">
    <source>
        <dbReference type="Pfam" id="PF13575"/>
    </source>
</evidence>
<dbReference type="PRINTS" id="PR01950">
    <property type="entry name" value="LANCSUPER"/>
</dbReference>
<feature type="binding site" evidence="1">
    <location>
        <position position="786"/>
    </location>
    <ligand>
        <name>Zn(2+)</name>
        <dbReference type="ChEBI" id="CHEBI:29105"/>
    </ligand>
</feature>
<dbReference type="Proteomes" id="UP000095762">
    <property type="component" value="Unassembled WGS sequence"/>
</dbReference>
<dbReference type="PANTHER" id="PTHR12736:SF7">
    <property type="entry name" value="LANC-LIKE PROTEIN 3"/>
    <property type="match status" value="1"/>
</dbReference>
<dbReference type="InterPro" id="IPR007822">
    <property type="entry name" value="LANC-like"/>
</dbReference>
<evidence type="ECO:0000313" key="4">
    <source>
        <dbReference type="Proteomes" id="UP000095762"/>
    </source>
</evidence>
<organism evidence="3 4">
    <name type="scientific">Blautia obeum</name>
    <dbReference type="NCBI Taxonomy" id="40520"/>
    <lineage>
        <taxon>Bacteria</taxon>
        <taxon>Bacillati</taxon>
        <taxon>Bacillota</taxon>
        <taxon>Clostridia</taxon>
        <taxon>Lachnospirales</taxon>
        <taxon>Lachnospiraceae</taxon>
        <taxon>Blautia</taxon>
    </lineage>
</organism>
<keyword evidence="1" id="KW-0479">Metal-binding</keyword>
<dbReference type="SMART" id="SM01260">
    <property type="entry name" value="LANC_like"/>
    <property type="match status" value="1"/>
</dbReference>
<proteinExistence type="predicted"/>
<dbReference type="Gene3D" id="1.50.10.10">
    <property type="match status" value="1"/>
</dbReference>